<organism evidence="2 3">
    <name type="scientific">Eumeta variegata</name>
    <name type="common">Bagworm moth</name>
    <name type="synonym">Eumeta japonica</name>
    <dbReference type="NCBI Taxonomy" id="151549"/>
    <lineage>
        <taxon>Eukaryota</taxon>
        <taxon>Metazoa</taxon>
        <taxon>Ecdysozoa</taxon>
        <taxon>Arthropoda</taxon>
        <taxon>Hexapoda</taxon>
        <taxon>Insecta</taxon>
        <taxon>Pterygota</taxon>
        <taxon>Neoptera</taxon>
        <taxon>Endopterygota</taxon>
        <taxon>Lepidoptera</taxon>
        <taxon>Glossata</taxon>
        <taxon>Ditrysia</taxon>
        <taxon>Tineoidea</taxon>
        <taxon>Psychidae</taxon>
        <taxon>Oiketicinae</taxon>
        <taxon>Eumeta</taxon>
    </lineage>
</organism>
<evidence type="ECO:0000256" key="1">
    <source>
        <dbReference type="SAM" id="MobiDB-lite"/>
    </source>
</evidence>
<dbReference type="Proteomes" id="UP000299102">
    <property type="component" value="Unassembled WGS sequence"/>
</dbReference>
<accession>A0A4C1WQL5</accession>
<evidence type="ECO:0000313" key="3">
    <source>
        <dbReference type="Proteomes" id="UP000299102"/>
    </source>
</evidence>
<dbReference type="EMBL" id="BGZK01000629">
    <property type="protein sequence ID" value="GBP53571.1"/>
    <property type="molecule type" value="Genomic_DNA"/>
</dbReference>
<dbReference type="AlphaFoldDB" id="A0A4C1WQL5"/>
<name>A0A4C1WQL5_EUMVA</name>
<proteinExistence type="predicted"/>
<protein>
    <submittedName>
        <fullName evidence="2">Uncharacterized protein</fullName>
    </submittedName>
</protein>
<reference evidence="2 3" key="1">
    <citation type="journal article" date="2019" name="Commun. Biol.">
        <title>The bagworm genome reveals a unique fibroin gene that provides high tensile strength.</title>
        <authorList>
            <person name="Kono N."/>
            <person name="Nakamura H."/>
            <person name="Ohtoshi R."/>
            <person name="Tomita M."/>
            <person name="Numata K."/>
            <person name="Arakawa K."/>
        </authorList>
    </citation>
    <scope>NUCLEOTIDE SEQUENCE [LARGE SCALE GENOMIC DNA]</scope>
</reference>
<gene>
    <name evidence="2" type="ORF">EVAR_79785_1</name>
</gene>
<feature type="compositionally biased region" description="Pro residues" evidence="1">
    <location>
        <begin position="74"/>
        <end position="83"/>
    </location>
</feature>
<comment type="caution">
    <text evidence="2">The sequence shown here is derived from an EMBL/GenBank/DDBJ whole genome shotgun (WGS) entry which is preliminary data.</text>
</comment>
<evidence type="ECO:0000313" key="2">
    <source>
        <dbReference type="EMBL" id="GBP53571.1"/>
    </source>
</evidence>
<keyword evidence="3" id="KW-1185">Reference proteome</keyword>
<sequence>MPTRHILRKLPTVTSTRVQGALKHLNLLCDFRELTPHTIQDKQTLISLPEYLDGQTSRPRGAAAPRVWSRYRSPPAPAPPAPPAGSSRSPCGFFRSRYPYAYDIYLT</sequence>
<feature type="region of interest" description="Disordered" evidence="1">
    <location>
        <begin position="50"/>
        <end position="91"/>
    </location>
</feature>